<dbReference type="GO" id="GO:0016020">
    <property type="term" value="C:membrane"/>
    <property type="evidence" value="ECO:0007669"/>
    <property type="project" value="UniProtKB-SubCell"/>
</dbReference>
<keyword evidence="10" id="KW-1185">Reference proteome</keyword>
<dbReference type="Pfam" id="PF09324">
    <property type="entry name" value="Sec7-like_HDS"/>
    <property type="match status" value="1"/>
</dbReference>
<dbReference type="GO" id="GO:0005737">
    <property type="term" value="C:cytoplasm"/>
    <property type="evidence" value="ECO:0007669"/>
    <property type="project" value="UniProtKB-SubCell"/>
</dbReference>
<dbReference type="InterPro" id="IPR035999">
    <property type="entry name" value="Sec7_dom_sf"/>
</dbReference>
<comment type="caution">
    <text evidence="9">The sequence shown here is derived from an EMBL/GenBank/DDBJ whole genome shotgun (WGS) entry which is preliminary data.</text>
</comment>
<dbReference type="Pfam" id="PF16213">
    <property type="entry name" value="DCB"/>
    <property type="match status" value="1"/>
</dbReference>
<dbReference type="InterPro" id="IPR046455">
    <property type="entry name" value="Sec7/BIG1-like_C"/>
</dbReference>
<feature type="region of interest" description="Disordered" evidence="7">
    <location>
        <begin position="460"/>
        <end position="509"/>
    </location>
</feature>
<dbReference type="Gene3D" id="1.10.1000.11">
    <property type="entry name" value="Arf Nucleotide-binding Site Opener,domain 2"/>
    <property type="match status" value="1"/>
</dbReference>
<dbReference type="GO" id="GO:0032012">
    <property type="term" value="P:regulation of ARF protein signal transduction"/>
    <property type="evidence" value="ECO:0007669"/>
    <property type="project" value="InterPro"/>
</dbReference>
<evidence type="ECO:0000256" key="6">
    <source>
        <dbReference type="ARBA" id="ARBA00023136"/>
    </source>
</evidence>
<proteinExistence type="predicted"/>
<dbReference type="PROSITE" id="PS50190">
    <property type="entry name" value="SEC7"/>
    <property type="match status" value="1"/>
</dbReference>
<keyword evidence="5" id="KW-0653">Protein transport</keyword>
<evidence type="ECO:0000256" key="1">
    <source>
        <dbReference type="ARBA" id="ARBA00004370"/>
    </source>
</evidence>
<evidence type="ECO:0000313" key="10">
    <source>
        <dbReference type="Proteomes" id="UP000695562"/>
    </source>
</evidence>
<evidence type="ECO:0000256" key="7">
    <source>
        <dbReference type="SAM" id="MobiDB-lite"/>
    </source>
</evidence>
<keyword evidence="6" id="KW-0472">Membrane</keyword>
<dbReference type="SMART" id="SM00222">
    <property type="entry name" value="Sec7"/>
    <property type="match status" value="1"/>
</dbReference>
<feature type="region of interest" description="Disordered" evidence="7">
    <location>
        <begin position="209"/>
        <end position="230"/>
    </location>
</feature>
<dbReference type="InterPro" id="IPR023394">
    <property type="entry name" value="Sec7_C_sf"/>
</dbReference>
<dbReference type="InterPro" id="IPR000904">
    <property type="entry name" value="Sec7_dom"/>
</dbReference>
<feature type="compositionally biased region" description="Low complexity" evidence="7">
    <location>
        <begin position="1521"/>
        <end position="1538"/>
    </location>
</feature>
<sequence length="1865" mass="212578">MDDSIALMFNNTLQKIFSQSSRKNIPLRDACKIAQDTIRDSPLFSKPPSNPPNQPHQYDIKEYEILGNNLFKPLKLACETKEPKIMTAALDCLDKTMSYGIIKPSLIDDSTPDKKKLMESIVNMIGTYFSFQDDNVQLQIIKALLTAVITPLCDVHDSCLMNAIRTSYNIYLVSTNKINSTAAKSALFQMVDCVLLRFESISQQRISHHNSNNLQQQQQQQPQPNPLSASSEEINSIYQTNLSDVILLFRAFCKLSTKEIPEGSLLDSHEMKSKILSLELLSRILENPFPSLKLSEKFINSSIKRYLSISLLTNGTSPHLPVFKLTLTLFLSLIIHFKEHLKEEIGLFFSKILLNVLSSSTCSAKQKWLILPVLYEICKNPQTIVDIFVNYDCDPERKDIFEKMVYELSRVAQGTITERSSSIDDMKFKTLGLECIVTIMKSLVDWSKELYDFKKEKNTLSSSANSTPRKSNPNLHHHTRTSSSSNNSTKDEDSDGSDNNTSKTPLEQGIRRFNLSPKRGIEYLIKSSLIKDNDIEDIANFLKSNSNLDPKRIGEYLSQNYSILYKYIESFNFKDKLIDVALRELISCFLLSSESSTIDKIVEKFAEKYYNDNSGVGSNSIFSNAESIYLLSYTIIILSTDLHNPSINTKLTHSEWIKMNSKINNRMDFDEKFLLDIYNRVNQEPFKIMSDSDISVVDSQERLLRFNRESDYIAKQCQELIKAKLSKKSIFYKARNIEHVRPMFLLSWCYVLSTLSVVLDDTKDKKVISLCLEGFSYAIRVSCVFYLNVERSSFITALSKFSLLDAIKDPSLKNIECVKTLLSIGITEGNYLQDSFTSILKSICILERFHLFDSSNDKDNNSSANSTSTTPPQQQIQYQSATATTTSTIELQLKKLMEDNPKDVFFDSIQIERIFTNSINLSDDSIVTFFRCLCEVSEDEISHYSRNYSLVKLVEAIEYNFKRIRLVFYNIWEIVVEHFTRVGCNSNIDIAQHSIDSLRQLAGKYLEKQELAHYNFQNEFLDPFENIMINNPSLQIKELIIRCICQLAITKAGNIKSGWKTILKVLNLGAQVQDENIVSLSYQGIEQLIATNFNLVKENYFINVINCLSSFSNEKVEYPDICIKSLDLLDQLVAKLNLDNGDSIGKLLLPILKGMSGLMNHNNEKVRNQSTNLFFKKLNENGQLFNTKTWEDIIKQIIVPIFSKVDISGAAGKRIEFDNTWKQTLPLALDHLIQVFHKFSDNLTPLYPSILVLLEPFICSPIETSCIIGCDYYYKFLSTCNNQFSNDFWNISISDSINRILNRLLISKLSMIQSTTPPLLSPTNSDLSSASSATSSATSSSTSNSTVSPTQPKFTKSLLSLKPFILMENESTLIGKEMFDNIIRYEKVEPFLSVHNWNISLLFIQKITKLFSDHVESMPMEFCIKLLKTTDMIYILSQRANSEVGFISFFGDNNAQGYECNALSCLLTILVDMYLVDPSNSKLQQRVTESDDILTRLSINILKDYSHLNPAIPQPSVVVDNPTPTSPNSSTNPTSPTTTSPPPTSHYSRIYNSGNKIIKIICQIINNFIRYSDAQFNKHINQIYQFVSDLSLHDNVDIRSCLLLLFSRYGKMRIPVVNVSQITQPPSIQLTPAATIHVNKKEVVPTIVQFDYKKNTMSVESFTETKDYNHSINQIIDHQHQLKEQTIKEEDEGQQQQPQQEEQQVEEDDVESHVDEVVFIEEEKDEDDDQVIIVEKEEQQQQEEQQDDDQVIIVEEEEQQQQEEQQQVPNIIVEDYENTIEEDEKSNNEQKLESIHSSNFSTDEHNSSTDDDFIPIVNGSSNTNSNDIDGGFIDINSNNNNNSNNTHTETTNDNVDNVVDDESVL</sequence>
<organism evidence="9 10">
    <name type="scientific">Polysphondylium violaceum</name>
    <dbReference type="NCBI Taxonomy" id="133409"/>
    <lineage>
        <taxon>Eukaryota</taxon>
        <taxon>Amoebozoa</taxon>
        <taxon>Evosea</taxon>
        <taxon>Eumycetozoa</taxon>
        <taxon>Dictyostelia</taxon>
        <taxon>Dictyosteliales</taxon>
        <taxon>Dictyosteliaceae</taxon>
        <taxon>Polysphondylium</taxon>
    </lineage>
</organism>
<gene>
    <name evidence="9" type="ORF">CYY_000067</name>
</gene>
<dbReference type="Pfam" id="PF12783">
    <property type="entry name" value="Sec7-like_HUS"/>
    <property type="match status" value="1"/>
</dbReference>
<reference evidence="9" key="1">
    <citation type="submission" date="2020-01" db="EMBL/GenBank/DDBJ databases">
        <title>Development of genomics and gene disruption for Polysphondylium violaceum indicates a role for the polyketide synthase stlB in stalk morphogenesis.</title>
        <authorList>
            <person name="Narita B."/>
            <person name="Kawabe Y."/>
            <person name="Kin K."/>
            <person name="Saito T."/>
            <person name="Gibbs R."/>
            <person name="Kuspa A."/>
            <person name="Muzny D."/>
            <person name="Queller D."/>
            <person name="Richards S."/>
            <person name="Strassman J."/>
            <person name="Sucgang R."/>
            <person name="Worley K."/>
            <person name="Schaap P."/>
        </authorList>
    </citation>
    <scope>NUCLEOTIDE SEQUENCE</scope>
    <source>
        <strain evidence="9">QSvi11</strain>
    </source>
</reference>
<dbReference type="EMBL" id="AJWJ01000001">
    <property type="protein sequence ID" value="KAF2078696.1"/>
    <property type="molecule type" value="Genomic_DNA"/>
</dbReference>
<feature type="compositionally biased region" description="Low complexity" evidence="7">
    <location>
        <begin position="1321"/>
        <end position="1350"/>
    </location>
</feature>
<feature type="compositionally biased region" description="Low complexity" evidence="7">
    <location>
        <begin position="212"/>
        <end position="222"/>
    </location>
</feature>
<evidence type="ECO:0000313" key="9">
    <source>
        <dbReference type="EMBL" id="KAF2078696.1"/>
    </source>
</evidence>
<feature type="region of interest" description="Disordered" evidence="7">
    <location>
        <begin position="1835"/>
        <end position="1865"/>
    </location>
</feature>
<evidence type="ECO:0000256" key="2">
    <source>
        <dbReference type="ARBA" id="ARBA00004496"/>
    </source>
</evidence>
<evidence type="ECO:0000256" key="4">
    <source>
        <dbReference type="ARBA" id="ARBA00022490"/>
    </source>
</evidence>
<dbReference type="InterPro" id="IPR032629">
    <property type="entry name" value="DCB_dom"/>
</dbReference>
<dbReference type="InterPro" id="IPR015403">
    <property type="entry name" value="Mon2/Sec7/BIG1-like_HDS"/>
</dbReference>
<comment type="subcellular location">
    <subcellularLocation>
        <location evidence="2">Cytoplasm</location>
    </subcellularLocation>
    <subcellularLocation>
        <location evidence="1">Membrane</location>
    </subcellularLocation>
</comment>
<dbReference type="GO" id="GO:0015031">
    <property type="term" value="P:protein transport"/>
    <property type="evidence" value="ECO:0007669"/>
    <property type="project" value="UniProtKB-KW"/>
</dbReference>
<dbReference type="PANTHER" id="PTHR10663:SF399">
    <property type="entry name" value="ARF GUANYL-NUCLEOTIDE EXCHANGE FACTOR-RELATED"/>
    <property type="match status" value="1"/>
</dbReference>
<name>A0A8J4Q2N3_9MYCE</name>
<feature type="region of interest" description="Disordered" evidence="7">
    <location>
        <begin position="1516"/>
        <end position="1546"/>
    </location>
</feature>
<feature type="region of interest" description="Disordered" evidence="7">
    <location>
        <begin position="1318"/>
        <end position="1351"/>
    </location>
</feature>
<keyword evidence="3" id="KW-0813">Transport</keyword>
<dbReference type="OrthoDB" id="18431at2759"/>
<feature type="compositionally biased region" description="Low complexity" evidence="7">
    <location>
        <begin position="1835"/>
        <end position="1857"/>
    </location>
</feature>
<dbReference type="SUPFAM" id="SSF48425">
    <property type="entry name" value="Sec7 domain"/>
    <property type="match status" value="1"/>
</dbReference>
<dbReference type="Proteomes" id="UP000695562">
    <property type="component" value="Unassembled WGS sequence"/>
</dbReference>
<feature type="domain" description="SEC7" evidence="8">
    <location>
        <begin position="495"/>
        <end position="684"/>
    </location>
</feature>
<dbReference type="PANTHER" id="PTHR10663">
    <property type="entry name" value="GUANYL-NUCLEOTIDE EXCHANGE FACTOR"/>
    <property type="match status" value="1"/>
</dbReference>
<dbReference type="Pfam" id="PF01369">
    <property type="entry name" value="Sec7"/>
    <property type="match status" value="1"/>
</dbReference>
<feature type="compositionally biased region" description="Low complexity" evidence="7">
    <location>
        <begin position="861"/>
        <end position="879"/>
    </location>
</feature>
<evidence type="ECO:0000256" key="3">
    <source>
        <dbReference type="ARBA" id="ARBA00022448"/>
    </source>
</evidence>
<dbReference type="Pfam" id="PF20252">
    <property type="entry name" value="BIG2_C"/>
    <property type="match status" value="1"/>
</dbReference>
<dbReference type="Gene3D" id="1.10.220.20">
    <property type="match status" value="1"/>
</dbReference>
<evidence type="ECO:0000259" key="8">
    <source>
        <dbReference type="PROSITE" id="PS50190"/>
    </source>
</evidence>
<accession>A0A8J4Q2N3</accession>
<evidence type="ECO:0000256" key="5">
    <source>
        <dbReference type="ARBA" id="ARBA00022927"/>
    </source>
</evidence>
<feature type="compositionally biased region" description="Polar residues" evidence="7">
    <location>
        <begin position="460"/>
        <end position="473"/>
    </location>
</feature>
<dbReference type="InterPro" id="IPR016024">
    <property type="entry name" value="ARM-type_fold"/>
</dbReference>
<dbReference type="SUPFAM" id="SSF48371">
    <property type="entry name" value="ARM repeat"/>
    <property type="match status" value="1"/>
</dbReference>
<dbReference type="CDD" id="cd00171">
    <property type="entry name" value="Sec7"/>
    <property type="match status" value="1"/>
</dbReference>
<keyword evidence="4" id="KW-0963">Cytoplasm</keyword>
<feature type="region of interest" description="Disordered" evidence="7">
    <location>
        <begin position="1685"/>
        <end position="1712"/>
    </location>
</feature>
<dbReference type="GO" id="GO:0005085">
    <property type="term" value="F:guanyl-nucleotide exchange factor activity"/>
    <property type="evidence" value="ECO:0007669"/>
    <property type="project" value="InterPro"/>
</dbReference>
<dbReference type="InterPro" id="IPR032691">
    <property type="entry name" value="Mon2/Sec7/BIG1-like_HUS"/>
</dbReference>
<feature type="region of interest" description="Disordered" evidence="7">
    <location>
        <begin position="857"/>
        <end position="879"/>
    </location>
</feature>
<protein>
    <recommendedName>
        <fullName evidence="8">SEC7 domain-containing protein</fullName>
    </recommendedName>
</protein>